<keyword evidence="1" id="KW-0229">DNA integration</keyword>
<evidence type="ECO:0000256" key="3">
    <source>
        <dbReference type="ARBA" id="ARBA00023172"/>
    </source>
</evidence>
<dbReference type="PANTHER" id="PTHR30349:SF94">
    <property type="entry name" value="INTEGRASE_RECOMBINASE HI_1414-RELATED"/>
    <property type="match status" value="1"/>
</dbReference>
<feature type="domain" description="Tyr recombinase" evidence="5">
    <location>
        <begin position="175"/>
        <end position="361"/>
    </location>
</feature>
<dbReference type="RefSeq" id="WP_075699010.1">
    <property type="nucleotide sequence ID" value="NZ_CP074126.1"/>
</dbReference>
<dbReference type="Gene3D" id="1.10.150.130">
    <property type="match status" value="1"/>
</dbReference>
<dbReference type="PROSITE" id="PS51898">
    <property type="entry name" value="TYR_RECOMBINASE"/>
    <property type="match status" value="1"/>
</dbReference>
<dbReference type="CDD" id="cd00796">
    <property type="entry name" value="INT_Rci_Hp1_C"/>
    <property type="match status" value="1"/>
</dbReference>
<evidence type="ECO:0000259" key="5">
    <source>
        <dbReference type="PROSITE" id="PS51898"/>
    </source>
</evidence>
<accession>A0ABX8AQR4</accession>
<reference evidence="7 8" key="1">
    <citation type="journal article" date="2021" name="Angew. Chem. Int. Ed. Engl.">
        <title>A novel family of nonribosomal peptides modulate collective behavior in Pseudovibrio bacteria isolated from marine sponges.</title>
        <authorList>
            <person name="Ioca L.P."/>
            <person name="Dai Y."/>
            <person name="Kunakom S."/>
            <person name="Diaz-Espinosa J."/>
            <person name="Krunic A."/>
            <person name="Crnkovic C.M."/>
            <person name="Orjala J."/>
            <person name="Sanchez L.M."/>
            <person name="Ferreira A.G."/>
            <person name="Berlinck R.G.S."/>
            <person name="Eustaquio A.S."/>
        </authorList>
    </citation>
    <scope>NUCLEOTIDE SEQUENCE [LARGE SCALE GENOMIC DNA]</scope>
    <source>
        <strain evidence="7 8">Ab134</strain>
    </source>
</reference>
<dbReference type="SUPFAM" id="SSF56349">
    <property type="entry name" value="DNA breaking-rejoining enzymes"/>
    <property type="match status" value="1"/>
</dbReference>
<keyword evidence="3" id="KW-0233">DNA recombination</keyword>
<gene>
    <name evidence="7" type="ORF">KGB56_08320</name>
</gene>
<evidence type="ECO:0000313" key="7">
    <source>
        <dbReference type="EMBL" id="QUS57383.1"/>
    </source>
</evidence>
<feature type="domain" description="Core-binding (CB)" evidence="6">
    <location>
        <begin position="67"/>
        <end position="145"/>
    </location>
</feature>
<organism evidence="7 8">
    <name type="scientific">Pseudovibrio brasiliensis</name>
    <dbReference type="NCBI Taxonomy" id="1898042"/>
    <lineage>
        <taxon>Bacteria</taxon>
        <taxon>Pseudomonadati</taxon>
        <taxon>Pseudomonadota</taxon>
        <taxon>Alphaproteobacteria</taxon>
        <taxon>Hyphomicrobiales</taxon>
        <taxon>Stappiaceae</taxon>
        <taxon>Pseudovibrio</taxon>
    </lineage>
</organism>
<proteinExistence type="predicted"/>
<protein>
    <submittedName>
        <fullName evidence="7">Site-specific integrase</fullName>
    </submittedName>
</protein>
<dbReference type="PANTHER" id="PTHR30349">
    <property type="entry name" value="PHAGE INTEGRASE-RELATED"/>
    <property type="match status" value="1"/>
</dbReference>
<dbReference type="Proteomes" id="UP000680706">
    <property type="component" value="Chromosome"/>
</dbReference>
<keyword evidence="2 4" id="KW-0238">DNA-binding</keyword>
<dbReference type="InterPro" id="IPR002104">
    <property type="entry name" value="Integrase_catalytic"/>
</dbReference>
<dbReference type="PROSITE" id="PS51900">
    <property type="entry name" value="CB"/>
    <property type="match status" value="1"/>
</dbReference>
<evidence type="ECO:0000259" key="6">
    <source>
        <dbReference type="PROSITE" id="PS51900"/>
    </source>
</evidence>
<evidence type="ECO:0000256" key="2">
    <source>
        <dbReference type="ARBA" id="ARBA00023125"/>
    </source>
</evidence>
<sequence length="372" mass="42337">MGTIVSKSRKDGSISHCAQILIKRKGKIVHRESKVFSRKRVAQAWLNKRETELSLPGGLERAQKPSKTLGGVIKRYIEDHNKNIGRTKAQVLETIREQHAIAELDCTEIRSEHIVEFAKQLSQNVQPQTVGNYLSHLSAVFSIARAAWGYPLDKQVMADAHIVCKRLGITSKSKQRDRRPSLEELDKLLTHFCLSQAKYPGSTPMPQIIPFALFSTRRLDEICRLTWADFDKEHKRIWVRDMKHPGEKIGNDVLVDLPDRAISFLENQGEVDEKIFPYNPRTISTTFTRACKVLGIEDLHFHDLRHEGISTLFESGLTIPHVAAVSGHRSWTSLKRYAHIQSSTDKYEDWEWLANLTTLAITEGVADTKEEA</sequence>
<dbReference type="InterPro" id="IPR010998">
    <property type="entry name" value="Integrase_recombinase_N"/>
</dbReference>
<dbReference type="InterPro" id="IPR013762">
    <property type="entry name" value="Integrase-like_cat_sf"/>
</dbReference>
<evidence type="ECO:0000256" key="1">
    <source>
        <dbReference type="ARBA" id="ARBA00022908"/>
    </source>
</evidence>
<dbReference type="InterPro" id="IPR011010">
    <property type="entry name" value="DNA_brk_join_enz"/>
</dbReference>
<dbReference type="Gene3D" id="1.10.443.10">
    <property type="entry name" value="Intergrase catalytic core"/>
    <property type="match status" value="1"/>
</dbReference>
<dbReference type="InterPro" id="IPR044068">
    <property type="entry name" value="CB"/>
</dbReference>
<evidence type="ECO:0000313" key="8">
    <source>
        <dbReference type="Proteomes" id="UP000680706"/>
    </source>
</evidence>
<evidence type="ECO:0000256" key="4">
    <source>
        <dbReference type="PROSITE-ProRule" id="PRU01248"/>
    </source>
</evidence>
<name>A0ABX8AQR4_9HYPH</name>
<dbReference type="EMBL" id="CP074126">
    <property type="protein sequence ID" value="QUS57383.1"/>
    <property type="molecule type" value="Genomic_DNA"/>
</dbReference>
<keyword evidence="8" id="KW-1185">Reference proteome</keyword>
<dbReference type="Pfam" id="PF00589">
    <property type="entry name" value="Phage_integrase"/>
    <property type="match status" value="1"/>
</dbReference>
<dbReference type="InterPro" id="IPR050090">
    <property type="entry name" value="Tyrosine_recombinase_XerCD"/>
</dbReference>